<dbReference type="RefSeq" id="XP_012652686.1">
    <property type="nucleotide sequence ID" value="XM_012797232.1"/>
</dbReference>
<name>W7XE34_TETTS</name>
<feature type="transmembrane region" description="Helical" evidence="1">
    <location>
        <begin position="68"/>
        <end position="85"/>
    </location>
</feature>
<dbReference type="AlphaFoldDB" id="W7XE34"/>
<keyword evidence="3" id="KW-1185">Reference proteome</keyword>
<sequence>MKIKETQQCIKFLLGVDKKYLIFYQLININIFRINQRFYFQRKKFVYLIFISIIIHLFYCIQNQKLSNFLFIYLHLIQIIIFIVQCRPPNGFLGNKHVINQDIKQITIRKECLYQFNLLSIINLLSELESVVQVTYRIFLSVILQEEAALYLENVEFFNLANTYYSNLLGANSFSRNLMDRDYKNCEYPHNQFLAYSFHVA</sequence>
<evidence type="ECO:0000256" key="1">
    <source>
        <dbReference type="SAM" id="Phobius"/>
    </source>
</evidence>
<dbReference type="GeneID" id="24438774"/>
<feature type="transmembrane region" description="Helical" evidence="1">
    <location>
        <begin position="45"/>
        <end position="61"/>
    </location>
</feature>
<reference evidence="3" key="1">
    <citation type="journal article" date="2006" name="PLoS Biol.">
        <title>Macronuclear genome sequence of the ciliate Tetrahymena thermophila, a model eukaryote.</title>
        <authorList>
            <person name="Eisen J.A."/>
            <person name="Coyne R.S."/>
            <person name="Wu M."/>
            <person name="Wu D."/>
            <person name="Thiagarajan M."/>
            <person name="Wortman J.R."/>
            <person name="Badger J.H."/>
            <person name="Ren Q."/>
            <person name="Amedeo P."/>
            <person name="Jones K.M."/>
            <person name="Tallon L.J."/>
            <person name="Delcher A.L."/>
            <person name="Salzberg S.L."/>
            <person name="Silva J.C."/>
            <person name="Haas B.J."/>
            <person name="Majoros W.H."/>
            <person name="Farzad M."/>
            <person name="Carlton J.M."/>
            <person name="Smith R.K. Jr."/>
            <person name="Garg J."/>
            <person name="Pearlman R.E."/>
            <person name="Karrer K.M."/>
            <person name="Sun L."/>
            <person name="Manning G."/>
            <person name="Elde N.C."/>
            <person name="Turkewitz A.P."/>
            <person name="Asai D.J."/>
            <person name="Wilkes D.E."/>
            <person name="Wang Y."/>
            <person name="Cai H."/>
            <person name="Collins K."/>
            <person name="Stewart B.A."/>
            <person name="Lee S.R."/>
            <person name="Wilamowska K."/>
            <person name="Weinberg Z."/>
            <person name="Ruzzo W.L."/>
            <person name="Wloga D."/>
            <person name="Gaertig J."/>
            <person name="Frankel J."/>
            <person name="Tsao C.-C."/>
            <person name="Gorovsky M.A."/>
            <person name="Keeling P.J."/>
            <person name="Waller R.F."/>
            <person name="Patron N.J."/>
            <person name="Cherry J.M."/>
            <person name="Stover N.A."/>
            <person name="Krieger C.J."/>
            <person name="del Toro C."/>
            <person name="Ryder H.F."/>
            <person name="Williamson S.C."/>
            <person name="Barbeau R.A."/>
            <person name="Hamilton E.P."/>
            <person name="Orias E."/>
        </authorList>
    </citation>
    <scope>NUCLEOTIDE SEQUENCE [LARGE SCALE GENOMIC DNA]</scope>
    <source>
        <strain evidence="3">SB210</strain>
    </source>
</reference>
<keyword evidence="1" id="KW-1133">Transmembrane helix</keyword>
<accession>W7XE34</accession>
<proteinExistence type="predicted"/>
<evidence type="ECO:0000313" key="3">
    <source>
        <dbReference type="Proteomes" id="UP000009168"/>
    </source>
</evidence>
<gene>
    <name evidence="2" type="ORF">TTHERM_000402119</name>
</gene>
<organism evidence="2 3">
    <name type="scientific">Tetrahymena thermophila (strain SB210)</name>
    <dbReference type="NCBI Taxonomy" id="312017"/>
    <lineage>
        <taxon>Eukaryota</taxon>
        <taxon>Sar</taxon>
        <taxon>Alveolata</taxon>
        <taxon>Ciliophora</taxon>
        <taxon>Intramacronucleata</taxon>
        <taxon>Oligohymenophorea</taxon>
        <taxon>Hymenostomatida</taxon>
        <taxon>Tetrahymenina</taxon>
        <taxon>Tetrahymenidae</taxon>
        <taxon>Tetrahymena</taxon>
    </lineage>
</organism>
<dbReference type="Proteomes" id="UP000009168">
    <property type="component" value="Unassembled WGS sequence"/>
</dbReference>
<protein>
    <submittedName>
        <fullName evidence="2">Transmembrane protein, putative</fullName>
    </submittedName>
</protein>
<keyword evidence="1" id="KW-0472">Membrane</keyword>
<evidence type="ECO:0000313" key="2">
    <source>
        <dbReference type="EMBL" id="EWS74793.1"/>
    </source>
</evidence>
<dbReference type="InParanoid" id="W7XE34"/>
<dbReference type="EMBL" id="GG662719">
    <property type="protein sequence ID" value="EWS74793.1"/>
    <property type="molecule type" value="Genomic_DNA"/>
</dbReference>
<dbReference type="KEGG" id="tet:TTHERM_000402119"/>
<keyword evidence="1 2" id="KW-0812">Transmembrane</keyword>